<feature type="region of interest" description="Disordered" evidence="1">
    <location>
        <begin position="34"/>
        <end position="112"/>
    </location>
</feature>
<reference evidence="2" key="1">
    <citation type="submission" date="2022-11" db="EMBL/GenBank/DDBJ databases">
        <authorList>
            <person name="Petersen C."/>
        </authorList>
    </citation>
    <scope>NUCLEOTIDE SEQUENCE</scope>
    <source>
        <strain evidence="2">IBT 34128</strain>
    </source>
</reference>
<name>A0A9W9K3L7_9EURO</name>
<evidence type="ECO:0000313" key="2">
    <source>
        <dbReference type="EMBL" id="KAJ5091545.1"/>
    </source>
</evidence>
<comment type="caution">
    <text evidence="2">The sequence shown here is derived from an EMBL/GenBank/DDBJ whole genome shotgun (WGS) entry which is preliminary data.</text>
</comment>
<feature type="compositionally biased region" description="Polar residues" evidence="1">
    <location>
        <begin position="92"/>
        <end position="112"/>
    </location>
</feature>
<accession>A0A9W9K3L7</accession>
<dbReference type="EMBL" id="JAPMSZ010000009">
    <property type="protein sequence ID" value="KAJ5091545.1"/>
    <property type="molecule type" value="Genomic_DNA"/>
</dbReference>
<dbReference type="Proteomes" id="UP001141434">
    <property type="component" value="Unassembled WGS sequence"/>
</dbReference>
<feature type="region of interest" description="Disordered" evidence="1">
    <location>
        <begin position="440"/>
        <end position="466"/>
    </location>
</feature>
<sequence length="615" mass="69470">MSSGMKLRRIIRAPTRYGEEAETPTLALLQAMRNAREDPMDGSQEPVELLGKGVRVRRQKPRPPIVPFDPNLPPAAFPSLDRPRLPQDSHALEQNGQDTQQKTQEVSRAQQNSQLVDDLDHVLPDVVDNYLASNTAANPIYARNMAIMAGMDEDSVDETLALEDSDNDEVIDASEVLKNKISNPKWSDLNPAIQLEIVENLLQTFNWRDVCHRLQLNMHDRKKFSAYLDTRNQQIARENKVLQKMRDKQLRALMRIDNSDLRSNHVPYKLVLRKITRSTLRAMVESESTDLLMCQAADVLAAREFLRQRGISRSYAGDWGHSLVVLRKREDQGPEPEKFEWKENLCLSPELSETEKNTKGAVQNPATEAKTYFIQSIGKGSTVNPTDLIRNSGDEEPILDWSKYFPGWHPLEVPKPKRQTNEFVRLSIGAERAAQIHRLEQSRTKAQDWSPHRPTPDRSSPPEYLEETPSKIWDDFLTHGELEVAISQSLPQSPPEPVTRSLGGRWSLNALDPAIGQARFQWKMKQAQLESRQQKAEKASARVLGKEQVRDSISAPAGYRPGAVQPPSTEHFYGDVDGLISEFVALEEECVDMSTTDADCSGDDELVLVPTQESP</sequence>
<dbReference type="OrthoDB" id="5378502at2759"/>
<feature type="compositionally biased region" description="Basic and acidic residues" evidence="1">
    <location>
        <begin position="440"/>
        <end position="456"/>
    </location>
</feature>
<reference evidence="2" key="2">
    <citation type="journal article" date="2023" name="IMA Fungus">
        <title>Comparative genomic study of the Penicillium genus elucidates a diverse pangenome and 15 lateral gene transfer events.</title>
        <authorList>
            <person name="Petersen C."/>
            <person name="Sorensen T."/>
            <person name="Nielsen M.R."/>
            <person name="Sondergaard T.E."/>
            <person name="Sorensen J.L."/>
            <person name="Fitzpatrick D.A."/>
            <person name="Frisvad J.C."/>
            <person name="Nielsen K.L."/>
        </authorList>
    </citation>
    <scope>NUCLEOTIDE SEQUENCE</scope>
    <source>
        <strain evidence="2">IBT 34128</strain>
    </source>
</reference>
<gene>
    <name evidence="2" type="ORF">NUU61_006415</name>
</gene>
<keyword evidence="3" id="KW-1185">Reference proteome</keyword>
<feature type="compositionally biased region" description="Pro residues" evidence="1">
    <location>
        <begin position="62"/>
        <end position="76"/>
    </location>
</feature>
<feature type="compositionally biased region" description="Basic and acidic residues" evidence="1">
    <location>
        <begin position="81"/>
        <end position="91"/>
    </location>
</feature>
<proteinExistence type="predicted"/>
<organism evidence="2 3">
    <name type="scientific">Penicillium alfredii</name>
    <dbReference type="NCBI Taxonomy" id="1506179"/>
    <lineage>
        <taxon>Eukaryota</taxon>
        <taxon>Fungi</taxon>
        <taxon>Dikarya</taxon>
        <taxon>Ascomycota</taxon>
        <taxon>Pezizomycotina</taxon>
        <taxon>Eurotiomycetes</taxon>
        <taxon>Eurotiomycetidae</taxon>
        <taxon>Eurotiales</taxon>
        <taxon>Aspergillaceae</taxon>
        <taxon>Penicillium</taxon>
    </lineage>
</organism>
<evidence type="ECO:0000256" key="1">
    <source>
        <dbReference type="SAM" id="MobiDB-lite"/>
    </source>
</evidence>
<dbReference type="AlphaFoldDB" id="A0A9W9K3L7"/>
<evidence type="ECO:0000313" key="3">
    <source>
        <dbReference type="Proteomes" id="UP001141434"/>
    </source>
</evidence>
<dbReference type="GeneID" id="81396112"/>
<dbReference type="RefSeq" id="XP_056509743.1">
    <property type="nucleotide sequence ID" value="XM_056656943.1"/>
</dbReference>
<protein>
    <submittedName>
        <fullName evidence="2">Uncharacterized protein</fullName>
    </submittedName>
</protein>